<evidence type="ECO:0000256" key="5">
    <source>
        <dbReference type="SAM" id="MobiDB-lite"/>
    </source>
</evidence>
<dbReference type="GeneID" id="77726202"/>
<feature type="compositionally biased region" description="Low complexity" evidence="5">
    <location>
        <begin position="68"/>
        <end position="82"/>
    </location>
</feature>
<organism evidence="7 8">
    <name type="scientific">Dioszegia hungarica</name>
    <dbReference type="NCBI Taxonomy" id="4972"/>
    <lineage>
        <taxon>Eukaryota</taxon>
        <taxon>Fungi</taxon>
        <taxon>Dikarya</taxon>
        <taxon>Basidiomycota</taxon>
        <taxon>Agaricomycotina</taxon>
        <taxon>Tremellomycetes</taxon>
        <taxon>Tremellales</taxon>
        <taxon>Bulleribasidiaceae</taxon>
        <taxon>Dioszegia</taxon>
    </lineage>
</organism>
<feature type="transmembrane region" description="Helical" evidence="6">
    <location>
        <begin position="247"/>
        <end position="268"/>
    </location>
</feature>
<dbReference type="InterPro" id="IPR018499">
    <property type="entry name" value="Tetraspanin/Peripherin"/>
</dbReference>
<evidence type="ECO:0000256" key="2">
    <source>
        <dbReference type="ARBA" id="ARBA00022692"/>
    </source>
</evidence>
<evidence type="ECO:0000313" key="8">
    <source>
        <dbReference type="Proteomes" id="UP001164286"/>
    </source>
</evidence>
<keyword evidence="4 6" id="KW-0472">Membrane</keyword>
<name>A0AA38LUX3_9TREE</name>
<comment type="caution">
    <text evidence="7">The sequence shown here is derived from an EMBL/GenBank/DDBJ whole genome shotgun (WGS) entry which is preliminary data.</text>
</comment>
<keyword evidence="2 6" id="KW-0812">Transmembrane</keyword>
<evidence type="ECO:0008006" key="9">
    <source>
        <dbReference type="Google" id="ProtNLM"/>
    </source>
</evidence>
<keyword evidence="8" id="KW-1185">Reference proteome</keyword>
<dbReference type="AlphaFoldDB" id="A0AA38LUX3"/>
<feature type="transmembrane region" description="Helical" evidence="6">
    <location>
        <begin position="177"/>
        <end position="199"/>
    </location>
</feature>
<accession>A0AA38LUX3</accession>
<feature type="transmembrane region" description="Helical" evidence="6">
    <location>
        <begin position="342"/>
        <end position="364"/>
    </location>
</feature>
<keyword evidence="3 6" id="KW-1133">Transmembrane helix</keyword>
<feature type="region of interest" description="Disordered" evidence="5">
    <location>
        <begin position="107"/>
        <end position="133"/>
    </location>
</feature>
<sequence>MALLNPAIQSPAHGADLARPLTPPNTHGSSQFDSPELTAPPQRVSYSPPLLHPSLPYASNNSGRSDRPNSNFSSRRSSFASDRPGKGDLKARPISLSVNYVPAKFTRMHNQGEGGSITMRKRRKQGGGREAFADDAGRMGQMGMVDDDEGVEYKMARGGVRRKGGKRKGLRWNRFKALLFAANTVIMLYGLATLVAAILVWLNVFSYADVIRVGNKEELIVSTVAAALCTLTAVFGYSGIILNNRAFLAVYTLLLWIDLGFIAAPGYMTYKQRTFNLEGKLNQQWSRYLGTEGRLRIQDALVCCGYFSPFIEATQSPLCYSRSNLPGCKARYLRLERTVLGVWYAVAFGMVGAHIIIIVAALLCSNHVTYRFGKGLTPKRYRLDLRSMGVILDDYANQIAAQYGDNVAQEALTRS</sequence>
<feature type="compositionally biased region" description="Low complexity" evidence="5">
    <location>
        <begin position="45"/>
        <end position="59"/>
    </location>
</feature>
<evidence type="ECO:0000313" key="7">
    <source>
        <dbReference type="EMBL" id="KAI9636405.1"/>
    </source>
</evidence>
<evidence type="ECO:0000256" key="1">
    <source>
        <dbReference type="ARBA" id="ARBA00004141"/>
    </source>
</evidence>
<gene>
    <name evidence="7" type="ORF">MKK02DRAFT_25209</name>
</gene>
<feature type="compositionally biased region" description="Polar residues" evidence="5">
    <location>
        <begin position="24"/>
        <end position="33"/>
    </location>
</feature>
<feature type="transmembrane region" description="Helical" evidence="6">
    <location>
        <begin position="219"/>
        <end position="240"/>
    </location>
</feature>
<feature type="region of interest" description="Disordered" evidence="5">
    <location>
        <begin position="1"/>
        <end position="91"/>
    </location>
</feature>
<proteinExistence type="predicted"/>
<protein>
    <recommendedName>
        <fullName evidence="9">Tetraspanin Tsp2</fullName>
    </recommendedName>
</protein>
<dbReference type="Proteomes" id="UP001164286">
    <property type="component" value="Unassembled WGS sequence"/>
</dbReference>
<evidence type="ECO:0000256" key="4">
    <source>
        <dbReference type="ARBA" id="ARBA00023136"/>
    </source>
</evidence>
<dbReference type="RefSeq" id="XP_052946182.1">
    <property type="nucleotide sequence ID" value="XM_053087001.1"/>
</dbReference>
<comment type="subcellular location">
    <subcellularLocation>
        <location evidence="1">Membrane</location>
        <topology evidence="1">Multi-pass membrane protein</topology>
    </subcellularLocation>
</comment>
<dbReference type="EMBL" id="JAKWFO010000005">
    <property type="protein sequence ID" value="KAI9636405.1"/>
    <property type="molecule type" value="Genomic_DNA"/>
</dbReference>
<dbReference type="Pfam" id="PF00335">
    <property type="entry name" value="Tetraspanin"/>
    <property type="match status" value="1"/>
</dbReference>
<evidence type="ECO:0000256" key="6">
    <source>
        <dbReference type="SAM" id="Phobius"/>
    </source>
</evidence>
<dbReference type="GO" id="GO:0016020">
    <property type="term" value="C:membrane"/>
    <property type="evidence" value="ECO:0007669"/>
    <property type="project" value="UniProtKB-SubCell"/>
</dbReference>
<reference evidence="7" key="1">
    <citation type="journal article" date="2022" name="G3 (Bethesda)">
        <title>High quality genome of the basidiomycete yeast Dioszegia hungarica PDD-24b-2 isolated from cloud water.</title>
        <authorList>
            <person name="Jarrige D."/>
            <person name="Haridas S."/>
            <person name="Bleykasten-Grosshans C."/>
            <person name="Joly M."/>
            <person name="Nadalig T."/>
            <person name="Sancelme M."/>
            <person name="Vuilleumier S."/>
            <person name="Grigoriev I.V."/>
            <person name="Amato P."/>
            <person name="Bringel F."/>
        </authorList>
    </citation>
    <scope>NUCLEOTIDE SEQUENCE</scope>
    <source>
        <strain evidence="7">PDD-24b-2</strain>
    </source>
</reference>
<feature type="non-terminal residue" evidence="7">
    <location>
        <position position="1"/>
    </location>
</feature>
<evidence type="ECO:0000256" key="3">
    <source>
        <dbReference type="ARBA" id="ARBA00022989"/>
    </source>
</evidence>